<dbReference type="RefSeq" id="WP_101571224.1">
    <property type="nucleotide sequence ID" value="NZ_JACOOK010000001.1"/>
</dbReference>
<evidence type="ECO:0000313" key="1">
    <source>
        <dbReference type="EMBL" id="MBC5615876.1"/>
    </source>
</evidence>
<comment type="caution">
    <text evidence="1">The sequence shown here is derived from an EMBL/GenBank/DDBJ whole genome shotgun (WGS) entry which is preliminary data.</text>
</comment>
<reference evidence="1 2" key="1">
    <citation type="submission" date="2020-08" db="EMBL/GenBank/DDBJ databases">
        <title>Genome public.</title>
        <authorList>
            <person name="Liu C."/>
            <person name="Sun Q."/>
        </authorList>
    </citation>
    <scope>NUCLEOTIDE SEQUENCE [LARGE SCALE GENOMIC DNA]</scope>
    <source>
        <strain evidence="1 2">New-7</strain>
    </source>
</reference>
<sequence length="221" mass="23580">MFYIHILERFLDLDLAVVNGQMSETQMSVYHEAQARIDKKVIFSKGKFEMNLRSGSEVGISDRLFDHFKTCMDAQNRNLAEAQSDGLIPVEVSPNVVRFIDPNAPILLGMTKGGGVEIPEGGTTNVDFFWSGCDIYISNEMLKGISDGADLASIIATFSAALPAATPVAAITAAASALASVGLGRLASDYPNGIIIDCDLAPGTQHTGLIRPQVPGSMVDM</sequence>
<keyword evidence="2" id="KW-1185">Reference proteome</keyword>
<evidence type="ECO:0000313" key="2">
    <source>
        <dbReference type="Proteomes" id="UP000636891"/>
    </source>
</evidence>
<dbReference type="Proteomes" id="UP000636891">
    <property type="component" value="Unassembled WGS sequence"/>
</dbReference>
<organism evidence="1 2">
    <name type="scientific">Alistipes hominis</name>
    <dbReference type="NCBI Taxonomy" id="2763015"/>
    <lineage>
        <taxon>Bacteria</taxon>
        <taxon>Pseudomonadati</taxon>
        <taxon>Bacteroidota</taxon>
        <taxon>Bacteroidia</taxon>
        <taxon>Bacteroidales</taxon>
        <taxon>Rikenellaceae</taxon>
        <taxon>Alistipes</taxon>
    </lineage>
</organism>
<name>A0ABR7CJM9_9BACT</name>
<proteinExistence type="predicted"/>
<protein>
    <submittedName>
        <fullName evidence="1">Uncharacterized protein</fullName>
    </submittedName>
</protein>
<accession>A0ABR7CJM9</accession>
<gene>
    <name evidence="1" type="ORF">H8S08_02415</name>
</gene>
<dbReference type="EMBL" id="JACOOK010000001">
    <property type="protein sequence ID" value="MBC5615876.1"/>
    <property type="molecule type" value="Genomic_DNA"/>
</dbReference>